<dbReference type="InterPro" id="IPR003489">
    <property type="entry name" value="RHF/RaiA"/>
</dbReference>
<organism evidence="1 2">
    <name type="scientific">Actinocorallia herbida</name>
    <dbReference type="NCBI Taxonomy" id="58109"/>
    <lineage>
        <taxon>Bacteria</taxon>
        <taxon>Bacillati</taxon>
        <taxon>Actinomycetota</taxon>
        <taxon>Actinomycetes</taxon>
        <taxon>Streptosporangiales</taxon>
        <taxon>Thermomonosporaceae</taxon>
        <taxon>Actinocorallia</taxon>
    </lineage>
</organism>
<evidence type="ECO:0000313" key="1">
    <source>
        <dbReference type="EMBL" id="ROO88482.1"/>
    </source>
</evidence>
<keyword evidence="1" id="KW-0687">Ribonucleoprotein</keyword>
<dbReference type="Proteomes" id="UP000272400">
    <property type="component" value="Unassembled WGS sequence"/>
</dbReference>
<dbReference type="Pfam" id="PF02482">
    <property type="entry name" value="Ribosomal_S30AE"/>
    <property type="match status" value="1"/>
</dbReference>
<keyword evidence="1" id="KW-0689">Ribosomal protein</keyword>
<proteinExistence type="predicted"/>
<name>A0A3N1D4K9_9ACTN</name>
<dbReference type="AlphaFoldDB" id="A0A3N1D4K9"/>
<keyword evidence="2" id="KW-1185">Reference proteome</keyword>
<reference evidence="1 2" key="1">
    <citation type="submission" date="2018-11" db="EMBL/GenBank/DDBJ databases">
        <title>Sequencing the genomes of 1000 actinobacteria strains.</title>
        <authorList>
            <person name="Klenk H.-P."/>
        </authorList>
    </citation>
    <scope>NUCLEOTIDE SEQUENCE [LARGE SCALE GENOMIC DNA]</scope>
    <source>
        <strain evidence="1 2">DSM 44254</strain>
    </source>
</reference>
<dbReference type="RefSeq" id="WP_123667717.1">
    <property type="nucleotide sequence ID" value="NZ_RJKE01000001.1"/>
</dbReference>
<dbReference type="InterPro" id="IPR036567">
    <property type="entry name" value="RHF-like"/>
</dbReference>
<dbReference type="Gene3D" id="3.30.160.100">
    <property type="entry name" value="Ribosome hibernation promotion factor-like"/>
    <property type="match status" value="1"/>
</dbReference>
<sequence>MGPVTVHPGNRITPAMAAHAEARVAELLDGLGEPVLDATVRLSVLPDRGLPRPARARVSVRLRGRRVRAHAQAASPHGAVELMRARLAERLLRLG</sequence>
<evidence type="ECO:0000313" key="2">
    <source>
        <dbReference type="Proteomes" id="UP000272400"/>
    </source>
</evidence>
<gene>
    <name evidence="1" type="ORF">EDD29_6151</name>
</gene>
<protein>
    <submittedName>
        <fullName evidence="1">Sigma 54 modulation/S30EA-like ribosomal protein</fullName>
    </submittedName>
</protein>
<dbReference type="GO" id="GO:0005840">
    <property type="term" value="C:ribosome"/>
    <property type="evidence" value="ECO:0007669"/>
    <property type="project" value="UniProtKB-KW"/>
</dbReference>
<dbReference type="SUPFAM" id="SSF69754">
    <property type="entry name" value="Ribosome binding protein Y (YfiA homologue)"/>
    <property type="match status" value="1"/>
</dbReference>
<comment type="caution">
    <text evidence="1">The sequence shown here is derived from an EMBL/GenBank/DDBJ whole genome shotgun (WGS) entry which is preliminary data.</text>
</comment>
<accession>A0A3N1D4K9</accession>
<dbReference type="EMBL" id="RJKE01000001">
    <property type="protein sequence ID" value="ROO88482.1"/>
    <property type="molecule type" value="Genomic_DNA"/>
</dbReference>